<gene>
    <name evidence="1" type="ORF">SAMN02745129_2273</name>
</gene>
<dbReference type="AlphaFoldDB" id="A0A1M5TTR2"/>
<dbReference type="RefSeq" id="WP_067655992.1">
    <property type="nucleotide sequence ID" value="NZ_FQXG01000003.1"/>
</dbReference>
<proteinExistence type="predicted"/>
<evidence type="ECO:0000313" key="2">
    <source>
        <dbReference type="Proteomes" id="UP000184268"/>
    </source>
</evidence>
<organism evidence="1 2">
    <name type="scientific">Ferrimonas marina</name>
    <dbReference type="NCBI Taxonomy" id="299255"/>
    <lineage>
        <taxon>Bacteria</taxon>
        <taxon>Pseudomonadati</taxon>
        <taxon>Pseudomonadota</taxon>
        <taxon>Gammaproteobacteria</taxon>
        <taxon>Alteromonadales</taxon>
        <taxon>Ferrimonadaceae</taxon>
        <taxon>Ferrimonas</taxon>
    </lineage>
</organism>
<dbReference type="OrthoDB" id="5683663at2"/>
<dbReference type="STRING" id="299255.SAMN02745129_2273"/>
<dbReference type="Proteomes" id="UP000184268">
    <property type="component" value="Unassembled WGS sequence"/>
</dbReference>
<keyword evidence="2" id="KW-1185">Reference proteome</keyword>
<dbReference type="EMBL" id="FQXG01000003">
    <property type="protein sequence ID" value="SHH54089.1"/>
    <property type="molecule type" value="Genomic_DNA"/>
</dbReference>
<name>A0A1M5TTR2_9GAMM</name>
<accession>A0A1M5TTR2</accession>
<evidence type="ECO:0000313" key="1">
    <source>
        <dbReference type="EMBL" id="SHH54089.1"/>
    </source>
</evidence>
<sequence>MPQFALSKSCPLAKRNLTCPESLLQYMRAQGMGTKTALYKHLGVGEVRLTKALRRHQIEWTQVNARLAEEGLAKIRPASVSRSVLASQGLTSTKLLLAYCQEHRLCSQVELAERFGITRAAINADLQRLGISWWSVAKALRDEGLCARRRLATLPEEIERALEDGARGVAELCSEQGLRELRMLEVSEGVPVGTVLARLDMKGIGKRQVEDHLAVLFGDESFGQYWRVTDIEEVIAEVIELRCHSLNGFCTQRGYLQGTATMTLAREKVDFVADVLVPAALKAPHRLAMTLAIYADHPGSLSALKQVGWAAVESHARAVFPGDCWRRMMACVVGKARVAELKACLG</sequence>
<protein>
    <submittedName>
        <fullName evidence="1">Uncharacterized protein</fullName>
    </submittedName>
</protein>
<reference evidence="2" key="1">
    <citation type="submission" date="2016-11" db="EMBL/GenBank/DDBJ databases">
        <authorList>
            <person name="Varghese N."/>
            <person name="Submissions S."/>
        </authorList>
    </citation>
    <scope>NUCLEOTIDE SEQUENCE [LARGE SCALE GENOMIC DNA]</scope>
    <source>
        <strain evidence="2">DSM 16917</strain>
    </source>
</reference>